<name>A0A1G9TXX3_9BACT</name>
<dbReference type="EMBL" id="FNFO01000015">
    <property type="protein sequence ID" value="SDM52522.1"/>
    <property type="molecule type" value="Genomic_DNA"/>
</dbReference>
<dbReference type="AlphaFoldDB" id="A0A1G9TXX3"/>
<feature type="domain" description="Outer membrane protein beta-barrel" evidence="1">
    <location>
        <begin position="79"/>
        <end position="208"/>
    </location>
</feature>
<dbReference type="InterPro" id="IPR025665">
    <property type="entry name" value="Beta-barrel_OMP_2"/>
</dbReference>
<organism evidence="2 3">
    <name type="scientific">Catalinimonas alkaloidigena</name>
    <dbReference type="NCBI Taxonomy" id="1075417"/>
    <lineage>
        <taxon>Bacteria</taxon>
        <taxon>Pseudomonadati</taxon>
        <taxon>Bacteroidota</taxon>
        <taxon>Cytophagia</taxon>
        <taxon>Cytophagales</taxon>
        <taxon>Catalimonadaceae</taxon>
        <taxon>Catalinimonas</taxon>
    </lineage>
</organism>
<evidence type="ECO:0000313" key="3">
    <source>
        <dbReference type="Proteomes" id="UP000198510"/>
    </source>
</evidence>
<keyword evidence="3" id="KW-1185">Reference proteome</keyword>
<gene>
    <name evidence="2" type="ORF">SAMN05421823_11527</name>
</gene>
<accession>A0A1G9TXX3</accession>
<protein>
    <submittedName>
        <fullName evidence="2">Outer membrane protein beta-barrel domain-containing protein</fullName>
    </submittedName>
</protein>
<proteinExistence type="predicted"/>
<reference evidence="2 3" key="1">
    <citation type="submission" date="2016-10" db="EMBL/GenBank/DDBJ databases">
        <authorList>
            <person name="de Groot N.N."/>
        </authorList>
    </citation>
    <scope>NUCLEOTIDE SEQUENCE [LARGE SCALE GENOMIC DNA]</scope>
    <source>
        <strain evidence="2 3">DSM 25186</strain>
    </source>
</reference>
<dbReference type="Proteomes" id="UP000198510">
    <property type="component" value="Unassembled WGS sequence"/>
</dbReference>
<evidence type="ECO:0000259" key="1">
    <source>
        <dbReference type="Pfam" id="PF13568"/>
    </source>
</evidence>
<evidence type="ECO:0000313" key="2">
    <source>
        <dbReference type="EMBL" id="SDM52522.1"/>
    </source>
</evidence>
<dbReference type="Pfam" id="PF13568">
    <property type="entry name" value="OMP_b-brl_2"/>
    <property type="match status" value="1"/>
</dbReference>
<sequence length="270" mass="31327">MHTRPSHYGLIPTLVIRYLLFLLLFLGSALPSISHAQRWQAGIQGALTVRHVIYRHKFPLSQPDEYTELVKERGLPGWDLGGTVLYHFNSRWCLRSSLLFSKKGFVMGPLTFFNNRGEPFGAGNARYNFLFLEVPITIEYTWSPKRKYYALAGISPNWLLDDARNAVTVWGNLGDPQVQSLKEFDGRNLYYRHFNLGLWLGIGKRFSLAEQVNLSIAPTFQLHLLDTNTFDKRYRYYEPERRNFYAVGLQIALTYAFHKKEKPEEDPSTQ</sequence>